<evidence type="ECO:0000256" key="2">
    <source>
        <dbReference type="ARBA" id="ARBA00022614"/>
    </source>
</evidence>
<protein>
    <recommendedName>
        <fullName evidence="8">RNI-like protein</fullName>
    </recommendedName>
</protein>
<dbReference type="Proteomes" id="UP000001064">
    <property type="component" value="Unassembled WGS sequence"/>
</dbReference>
<dbReference type="InterPro" id="IPR027038">
    <property type="entry name" value="RanGap"/>
</dbReference>
<keyword evidence="2" id="KW-0433">Leucine-rich repeat</keyword>
<dbReference type="eggNOG" id="KOG4308">
    <property type="taxonomic scope" value="Eukaryota"/>
</dbReference>
<feature type="compositionally biased region" description="Low complexity" evidence="5">
    <location>
        <begin position="120"/>
        <end position="130"/>
    </location>
</feature>
<feature type="coiled-coil region" evidence="4">
    <location>
        <begin position="484"/>
        <end position="560"/>
    </location>
</feature>
<evidence type="ECO:0000313" key="6">
    <source>
        <dbReference type="EMBL" id="EGC36358.1"/>
    </source>
</evidence>
<keyword evidence="1" id="KW-0343">GTPase activation</keyword>
<reference evidence="7" key="1">
    <citation type="journal article" date="2011" name="Genome Biol.">
        <title>Comparative genomics of the social amoebae Dictyostelium discoideum and Dictyostelium purpureum.</title>
        <authorList>
            <consortium name="US DOE Joint Genome Institute (JGI-PGF)"/>
            <person name="Sucgang R."/>
            <person name="Kuo A."/>
            <person name="Tian X."/>
            <person name="Salerno W."/>
            <person name="Parikh A."/>
            <person name="Feasley C.L."/>
            <person name="Dalin E."/>
            <person name="Tu H."/>
            <person name="Huang E."/>
            <person name="Barry K."/>
            <person name="Lindquist E."/>
            <person name="Shapiro H."/>
            <person name="Bruce D."/>
            <person name="Schmutz J."/>
            <person name="Salamov A."/>
            <person name="Fey P."/>
            <person name="Gaudet P."/>
            <person name="Anjard C."/>
            <person name="Babu M.M."/>
            <person name="Basu S."/>
            <person name="Bushmanova Y."/>
            <person name="van der Wel H."/>
            <person name="Katoh-Kurasawa M."/>
            <person name="Dinh C."/>
            <person name="Coutinho P.M."/>
            <person name="Saito T."/>
            <person name="Elias M."/>
            <person name="Schaap P."/>
            <person name="Kay R.R."/>
            <person name="Henrissat B."/>
            <person name="Eichinger L."/>
            <person name="Rivero F."/>
            <person name="Putnam N.H."/>
            <person name="West C.M."/>
            <person name="Loomis W.F."/>
            <person name="Chisholm R.L."/>
            <person name="Shaulsky G."/>
            <person name="Strassmann J.E."/>
            <person name="Queller D.C."/>
            <person name="Kuspa A."/>
            <person name="Grigoriev I.V."/>
        </authorList>
    </citation>
    <scope>NUCLEOTIDE SEQUENCE [LARGE SCALE GENOMIC DNA]</scope>
    <source>
        <strain evidence="7">QSDP1</strain>
    </source>
</reference>
<evidence type="ECO:0000256" key="3">
    <source>
        <dbReference type="ARBA" id="ARBA00022737"/>
    </source>
</evidence>
<feature type="compositionally biased region" description="Low complexity" evidence="5">
    <location>
        <begin position="311"/>
        <end position="320"/>
    </location>
</feature>
<evidence type="ECO:0000256" key="4">
    <source>
        <dbReference type="SAM" id="Coils"/>
    </source>
</evidence>
<dbReference type="SUPFAM" id="SSF52047">
    <property type="entry name" value="RNI-like"/>
    <property type="match status" value="1"/>
</dbReference>
<proteinExistence type="predicted"/>
<dbReference type="FunCoup" id="F0ZI79">
    <property type="interactions" value="743"/>
</dbReference>
<evidence type="ECO:0000313" key="7">
    <source>
        <dbReference type="Proteomes" id="UP000001064"/>
    </source>
</evidence>
<dbReference type="Gene3D" id="3.80.10.10">
    <property type="entry name" value="Ribonuclease Inhibitor"/>
    <property type="match status" value="2"/>
</dbReference>
<evidence type="ECO:0000256" key="5">
    <source>
        <dbReference type="SAM" id="MobiDB-lite"/>
    </source>
</evidence>
<feature type="region of interest" description="Disordered" evidence="5">
    <location>
        <begin position="307"/>
        <end position="338"/>
    </location>
</feature>
<dbReference type="PANTHER" id="PTHR24113:SF12">
    <property type="entry name" value="RAN GTPASE-ACTIVATING PROTEIN 1"/>
    <property type="match status" value="1"/>
</dbReference>
<dbReference type="VEuPathDB" id="AmoebaDB:DICPUDRAFT_97605"/>
<feature type="region of interest" description="Disordered" evidence="5">
    <location>
        <begin position="1"/>
        <end position="36"/>
    </location>
</feature>
<feature type="region of interest" description="Disordered" evidence="5">
    <location>
        <begin position="586"/>
        <end position="684"/>
    </location>
</feature>
<feature type="compositionally biased region" description="Low complexity" evidence="5">
    <location>
        <begin position="220"/>
        <end position="234"/>
    </location>
</feature>
<dbReference type="KEGG" id="dpp:DICPUDRAFT_97605"/>
<sequence>MIETTTPPSPKLLVTDVTSTSVSAPTSNLPPKSIPLASDNFENEGVKGFEYKKYSANTTKKENKSNVRELKRLFESKKSSFNSPLRILPNFKGKKDKSDSALGINDNLLPPPTTTVHKTNTPSTANSNPNLNLDNIISQADRKYYFYVNEAIRKNQPIVPSLAIRRKSIDLTHSPIKGSLYATKYQHSYSPSTRTIQLTKNNVNRNSASLKEGTTTTAVAPASSIPSNSSIHSSLGTEDVDNNDSTWIKPNKARDDDYFTDRNVSPSRLPVSRSTFDLKFNRNGVTKEEPTNIKFNSLTVAQDQKFNHDNSQQSSSSSSSTHQKPPKESKTFKFPFSKGKEKSSSFVFVPPTEQQQQESQEPQPNTAEAIALSLSKKDRKKLQDDKEREKQKQNTALIEEDKPTRLFPWVTLRRIKRSNTADISPIKQPQVAIVKAKIDITHESSVKPQLSTVQVVSKAVLSQQPQVATTEKQQAVLSNDVTISIQQEQKEQKQKNEKDSLELQKKLNRLSIKQQLLEPVNHNGSSEQRQQEIAQVAEQIEEIQQKIEQIQHEEIKQKHQQQLQQQDALNKPKFISLSTTILKRDLQSRASSSSPVSPSTSPHSSFLSGEGSSPPSPKKFVSVAKPTKTKIMSSISDDSGEQSPTLSTDSSISNGSDNGGEQSPNQLSALHPTMSAPSSPTLSPTNKEALIMMEKHKINYSDDGFLLNPNPPSISNSDLADGIISKPINNRLEQLLTSHRNRSASVGSILEQMSKFEIDDIPPLKVHCSSLEECLETFEKPDPQHGRCYVLDLGNCSLGDEGLTTLSDNFPGNLEIADLSWNDIGCEGSDGFDNFCSMLRRSKNLIQSLSLMGNQLNPQMIELLLESIEIRNIEQLKTKQVKKGYKGFGLNLKETGIENEGAEHIAQYIGANKTPSIIGLDLTSSSVTDVAMSEFSVSLSKTQFLTTLILDENYLGDDGAILLADGLKFNKSLTHLQLRNTDIGENGTTELCNACKFNSVLTLLDVSLNPWQLGGEISLQSLNIFKQQLFINSNGPKVKIVWKDDGMESCLEIEEILDIVQYFGTDKIIDIMMMGINFSPLVENEKLYEYLQLEGKHIDKIFKRIISPKVDNANHLNSLKLLVSLLPIHLRENETFLTSFLDNLSSLFLLLDRSTSNKKIDFLLLDLLDFFTLLIKSDHRPSYEKINENNLFTKCLELFFNFPNHSILHYNILNLITETTQSTYLNFYEETTFTNDFFIKLISFVTDENDKQPGLRKANYAHSLEISNLLDSRSNSPYLNTDEWCQFKLNILQRELHLQQSFLCGFIPDKNQKIDQALLSKFEKEFKK</sequence>
<dbReference type="GO" id="GO:0005096">
    <property type="term" value="F:GTPase activator activity"/>
    <property type="evidence" value="ECO:0007669"/>
    <property type="project" value="UniProtKB-KW"/>
</dbReference>
<feature type="compositionally biased region" description="Low complexity" evidence="5">
    <location>
        <begin position="588"/>
        <end position="626"/>
    </location>
</feature>
<feature type="compositionally biased region" description="Basic and acidic residues" evidence="5">
    <location>
        <begin position="381"/>
        <end position="392"/>
    </location>
</feature>
<keyword evidence="4" id="KW-0175">Coiled coil</keyword>
<name>F0ZI79_DICPU</name>
<dbReference type="EMBL" id="GL871029">
    <property type="protein sequence ID" value="EGC36358.1"/>
    <property type="molecule type" value="Genomic_DNA"/>
</dbReference>
<dbReference type="OrthoDB" id="120976at2759"/>
<dbReference type="PANTHER" id="PTHR24113">
    <property type="entry name" value="RAN GTPASE-ACTIVATING PROTEIN 1"/>
    <property type="match status" value="1"/>
</dbReference>
<keyword evidence="7" id="KW-1185">Reference proteome</keyword>
<dbReference type="RefSeq" id="XP_003287112.1">
    <property type="nucleotide sequence ID" value="XM_003287064.1"/>
</dbReference>
<dbReference type="GeneID" id="10500756"/>
<feature type="compositionally biased region" description="Polar residues" evidence="5">
    <location>
        <begin position="630"/>
        <end position="646"/>
    </location>
</feature>
<feature type="compositionally biased region" description="Low complexity" evidence="5">
    <location>
        <begin position="647"/>
        <end position="660"/>
    </location>
</feature>
<feature type="region of interest" description="Disordered" evidence="5">
    <location>
        <begin position="96"/>
        <end position="130"/>
    </location>
</feature>
<dbReference type="InParanoid" id="F0ZI79"/>
<feature type="compositionally biased region" description="Polar residues" evidence="5">
    <location>
        <begin position="675"/>
        <end position="684"/>
    </location>
</feature>
<dbReference type="SMART" id="SM00368">
    <property type="entry name" value="LRR_RI"/>
    <property type="match status" value="3"/>
</dbReference>
<gene>
    <name evidence="6" type="ORF">DICPUDRAFT_97605</name>
</gene>
<dbReference type="InterPro" id="IPR032675">
    <property type="entry name" value="LRR_dom_sf"/>
</dbReference>
<organism evidence="6 7">
    <name type="scientific">Dictyostelium purpureum</name>
    <name type="common">Slime mold</name>
    <dbReference type="NCBI Taxonomy" id="5786"/>
    <lineage>
        <taxon>Eukaryota</taxon>
        <taxon>Amoebozoa</taxon>
        <taxon>Evosea</taxon>
        <taxon>Eumycetozoa</taxon>
        <taxon>Dictyostelia</taxon>
        <taxon>Dictyosteliales</taxon>
        <taxon>Dictyosteliaceae</taxon>
        <taxon>Dictyostelium</taxon>
    </lineage>
</organism>
<accession>F0ZI79</accession>
<feature type="region of interest" description="Disordered" evidence="5">
    <location>
        <begin position="215"/>
        <end position="267"/>
    </location>
</feature>
<evidence type="ECO:0008006" key="8">
    <source>
        <dbReference type="Google" id="ProtNLM"/>
    </source>
</evidence>
<feature type="region of interest" description="Disordered" evidence="5">
    <location>
        <begin position="374"/>
        <end position="394"/>
    </location>
</feature>
<dbReference type="OMA" id="YYFYVNE"/>
<feature type="compositionally biased region" description="Polar residues" evidence="5">
    <location>
        <begin position="16"/>
        <end position="30"/>
    </location>
</feature>
<evidence type="ECO:0000256" key="1">
    <source>
        <dbReference type="ARBA" id="ARBA00022468"/>
    </source>
</evidence>
<keyword evidence="3" id="KW-0677">Repeat</keyword>